<dbReference type="SUPFAM" id="SSF89963">
    <property type="entry name" value="YajQ-like"/>
    <property type="match status" value="2"/>
</dbReference>
<organism evidence="4 5">
    <name type="scientific">Candidatus Abzuiibacterium crystallinum</name>
    <dbReference type="NCBI Taxonomy" id="1974748"/>
    <lineage>
        <taxon>Bacteria</taxon>
        <taxon>Pseudomonadati</taxon>
        <taxon>Candidatus Omnitrophota</taxon>
        <taxon>Candidatus Abzuiibacterium</taxon>
    </lineage>
</organism>
<evidence type="ECO:0000256" key="1">
    <source>
        <dbReference type="ARBA" id="ARBA00022741"/>
    </source>
</evidence>
<dbReference type="AlphaFoldDB" id="A0A2H0LPG0"/>
<protein>
    <recommendedName>
        <fullName evidence="3">Nucleotide-binding protein COV74_05455</fullName>
    </recommendedName>
</protein>
<dbReference type="GO" id="GO:0005829">
    <property type="term" value="C:cytosol"/>
    <property type="evidence" value="ECO:0007669"/>
    <property type="project" value="TreeGrafter"/>
</dbReference>
<sequence>MPSECSFDIVSEVNLQEIDNAVNQAMKELKNRFDFKGSKSEITFNRNEKKLSILADDELKLKSLKDVLSTRLAKRSVSMKVLQYGSEEKALDGMVRQSAEIIQGIPQEKAKELVRMIKDMKLKVQPSIQGEKIRVSGKNKDDLQVVMQMVKSANLSIAIQFDNLRS</sequence>
<dbReference type="NCBIfam" id="NF003819">
    <property type="entry name" value="PRK05412.1"/>
    <property type="match status" value="1"/>
</dbReference>
<dbReference type="InterPro" id="IPR036183">
    <property type="entry name" value="YajQ-like_sf"/>
</dbReference>
<dbReference type="InterPro" id="IPR007551">
    <property type="entry name" value="YajQ/Smlt4090-like"/>
</dbReference>
<evidence type="ECO:0000256" key="2">
    <source>
        <dbReference type="ARBA" id="ARBA00093450"/>
    </source>
</evidence>
<dbReference type="Pfam" id="PF04461">
    <property type="entry name" value="YajQ"/>
    <property type="match status" value="1"/>
</dbReference>
<dbReference type="PANTHER" id="PTHR30476:SF0">
    <property type="entry name" value="UPF0234 PROTEIN YAJQ"/>
    <property type="match status" value="1"/>
</dbReference>
<name>A0A2H0LPG0_9BACT</name>
<evidence type="ECO:0000256" key="3">
    <source>
        <dbReference type="HAMAP-Rule" id="MF_00632"/>
    </source>
</evidence>
<reference evidence="4 5" key="1">
    <citation type="submission" date="2017-09" db="EMBL/GenBank/DDBJ databases">
        <title>Depth-based differentiation of microbial function through sediment-hosted aquifers and enrichment of novel symbionts in the deep terrestrial subsurface.</title>
        <authorList>
            <person name="Probst A.J."/>
            <person name="Ladd B."/>
            <person name="Jarett J.K."/>
            <person name="Geller-Mcgrath D.E."/>
            <person name="Sieber C.M."/>
            <person name="Emerson J.B."/>
            <person name="Anantharaman K."/>
            <person name="Thomas B.C."/>
            <person name="Malmstrom R."/>
            <person name="Stieglmeier M."/>
            <person name="Klingl A."/>
            <person name="Woyke T."/>
            <person name="Ryan C.M."/>
            <person name="Banfield J.F."/>
        </authorList>
    </citation>
    <scope>NUCLEOTIDE SEQUENCE [LARGE SCALE GENOMIC DNA]</scope>
    <source>
        <strain evidence="4">CG11_big_fil_rev_8_21_14_0_20_45_26</strain>
    </source>
</reference>
<comment type="similarity">
    <text evidence="2 3">Belongs to the YajQ family.</text>
</comment>
<dbReference type="InterPro" id="IPR035570">
    <property type="entry name" value="UPF0234_N"/>
</dbReference>
<dbReference type="Gene3D" id="3.30.70.990">
    <property type="entry name" value="YajQ-like, domain 2"/>
    <property type="match status" value="1"/>
</dbReference>
<dbReference type="Gene3D" id="3.30.70.860">
    <property type="match status" value="1"/>
</dbReference>
<dbReference type="EMBL" id="PCVY01000047">
    <property type="protein sequence ID" value="PIQ86312.1"/>
    <property type="molecule type" value="Genomic_DNA"/>
</dbReference>
<dbReference type="CDD" id="cd11740">
    <property type="entry name" value="YajQ_like"/>
    <property type="match status" value="1"/>
</dbReference>
<accession>A0A2H0LPG0</accession>
<proteinExistence type="inferred from homology"/>
<evidence type="ECO:0000313" key="4">
    <source>
        <dbReference type="EMBL" id="PIQ86312.1"/>
    </source>
</evidence>
<evidence type="ECO:0000313" key="5">
    <source>
        <dbReference type="Proteomes" id="UP000230859"/>
    </source>
</evidence>
<gene>
    <name evidence="4" type="ORF">COV74_05455</name>
</gene>
<comment type="caution">
    <text evidence="4">The sequence shown here is derived from an EMBL/GenBank/DDBJ whole genome shotgun (WGS) entry which is preliminary data.</text>
</comment>
<dbReference type="InterPro" id="IPR035571">
    <property type="entry name" value="UPF0234-like_C"/>
</dbReference>
<keyword evidence="1 3" id="KW-0547">Nucleotide-binding</keyword>
<dbReference type="GO" id="GO:0000166">
    <property type="term" value="F:nucleotide binding"/>
    <property type="evidence" value="ECO:0007669"/>
    <property type="project" value="UniProtKB-UniRule"/>
</dbReference>
<comment type="function">
    <text evidence="3">Nucleotide-binding protein.</text>
</comment>
<dbReference type="PANTHER" id="PTHR30476">
    <property type="entry name" value="UPF0234 PROTEIN YAJQ"/>
    <property type="match status" value="1"/>
</dbReference>
<dbReference type="HAMAP" id="MF_00632">
    <property type="entry name" value="UPF0234"/>
    <property type="match status" value="1"/>
</dbReference>
<dbReference type="Proteomes" id="UP000230859">
    <property type="component" value="Unassembled WGS sequence"/>
</dbReference>